<evidence type="ECO:0000256" key="3">
    <source>
        <dbReference type="ARBA" id="ARBA00022723"/>
    </source>
</evidence>
<dbReference type="GO" id="GO:0004423">
    <property type="term" value="F:iduronate-2-sulfatase activity"/>
    <property type="evidence" value="ECO:0007669"/>
    <property type="project" value="InterPro"/>
</dbReference>
<dbReference type="GO" id="GO:0046872">
    <property type="term" value="F:metal ion binding"/>
    <property type="evidence" value="ECO:0007669"/>
    <property type="project" value="UniProtKB-KW"/>
</dbReference>
<evidence type="ECO:0000256" key="2">
    <source>
        <dbReference type="ARBA" id="ARBA00008779"/>
    </source>
</evidence>
<comment type="cofactor">
    <cofactor evidence="1">
        <name>Ca(2+)</name>
        <dbReference type="ChEBI" id="CHEBI:29108"/>
    </cofactor>
</comment>
<dbReference type="InterPro" id="IPR017850">
    <property type="entry name" value="Alkaline_phosphatase_core_sf"/>
</dbReference>
<comment type="similarity">
    <text evidence="2">Belongs to the sulfatase family.</text>
</comment>
<keyword evidence="3" id="KW-0479">Metal-binding</keyword>
<dbReference type="Pfam" id="PF00884">
    <property type="entry name" value="Sulfatase"/>
    <property type="match status" value="1"/>
</dbReference>
<dbReference type="InterPro" id="IPR000917">
    <property type="entry name" value="Sulfatase_N"/>
</dbReference>
<dbReference type="PANTHER" id="PTHR45953:SF1">
    <property type="entry name" value="IDURONATE 2-SULFATASE"/>
    <property type="match status" value="1"/>
</dbReference>
<reference evidence="8" key="1">
    <citation type="journal article" date="2011" name="Environ. Microbiol.">
        <title>Time-series analyses of Monterey Bay coastal microbial picoplankton using a 'genome proxy' microarray.</title>
        <authorList>
            <person name="Rich V.I."/>
            <person name="Pham V.D."/>
            <person name="Eppley J."/>
            <person name="Shi Y."/>
            <person name="DeLong E.F."/>
        </authorList>
    </citation>
    <scope>NUCLEOTIDE SEQUENCE</scope>
</reference>
<accession>E0XQP3</accession>
<dbReference type="InterPro" id="IPR035874">
    <property type="entry name" value="IDS"/>
</dbReference>
<evidence type="ECO:0000256" key="6">
    <source>
        <dbReference type="ARBA" id="ARBA00022837"/>
    </source>
</evidence>
<dbReference type="Gene3D" id="3.40.720.10">
    <property type="entry name" value="Alkaline Phosphatase, subunit A"/>
    <property type="match status" value="1"/>
</dbReference>
<evidence type="ECO:0000256" key="5">
    <source>
        <dbReference type="ARBA" id="ARBA00022801"/>
    </source>
</evidence>
<name>E0XQP3_9BACT</name>
<evidence type="ECO:0000256" key="4">
    <source>
        <dbReference type="ARBA" id="ARBA00022729"/>
    </source>
</evidence>
<feature type="domain" description="Sulfatase N-terminal" evidence="7">
    <location>
        <begin position="34"/>
        <end position="424"/>
    </location>
</feature>
<proteinExistence type="inferred from homology"/>
<dbReference type="PANTHER" id="PTHR45953">
    <property type="entry name" value="IDURONATE 2-SULFATASE"/>
    <property type="match status" value="1"/>
</dbReference>
<protein>
    <submittedName>
        <fullName evidence="8">Arylsulfatase a and related enzymes</fullName>
    </submittedName>
</protein>
<organism evidence="8">
    <name type="scientific">uncultured Verrucomicrobiales bacterium HF0010_05E02</name>
    <dbReference type="NCBI Taxonomy" id="710995"/>
    <lineage>
        <taxon>Bacteria</taxon>
        <taxon>Pseudomonadati</taxon>
        <taxon>Verrucomicrobiota</taxon>
        <taxon>Verrucomicrobiia</taxon>
        <taxon>Verrucomicrobiales</taxon>
        <taxon>environmental samples</taxon>
    </lineage>
</organism>
<keyword evidence="5" id="KW-0378">Hydrolase</keyword>
<sequence length="535" mass="59894">MSTKYAKLFSLLGTYIFLTAALLAPVLLEAQNTPNILIIVCDDLNDSIAGMGGHPQAKTPNIDRLAARGVTFMNAASNVPLCGPSRASMWSGLLPTTTGYYGYSQQVNHWQRNPILSESSSLFEIFTQNGYRNFATGKIHHNGHEVLKIFENPDGYPGYGTKPNFGPIPNDGRPANKKHGVLPPWMPDGVRTTGSWGDGFGPIQDLKQYGDEYGWTLFHSGEQWEYREGYNRDLMPDELCAQDAVRFLKEKHAKPFILTVGFSRPHSPWYAPQEFFDRFPLESLELTPLLKGDADDVSKILSVEQDIAQPWGWSKYKKIVNNGGDQQLLKWTQAYLACVAFVDHLVGVVLGVLESSEYAENTVVIFTGDHGYHMGEKDYLFKYSPWEESVRVPLILAGPDIAEGAISRTPVSLVDLYPTCIDLAAMQAPYNLDGHSLRGLLRDPQAGTWDGPDFSLSACASKVKVEKNEPANSIDQHFSIRTERYRYIHCRNGEEELYDHLQDPNEWKNQANNPEYQPVIRAMRARLRSAADIGS</sequence>
<dbReference type="GO" id="GO:0005737">
    <property type="term" value="C:cytoplasm"/>
    <property type="evidence" value="ECO:0007669"/>
    <property type="project" value="TreeGrafter"/>
</dbReference>
<evidence type="ECO:0000259" key="7">
    <source>
        <dbReference type="Pfam" id="PF00884"/>
    </source>
</evidence>
<keyword evidence="6" id="KW-0106">Calcium</keyword>
<keyword evidence="4" id="KW-0732">Signal</keyword>
<dbReference type="AlphaFoldDB" id="E0XQP3"/>
<dbReference type="SUPFAM" id="SSF53649">
    <property type="entry name" value="Alkaline phosphatase-like"/>
    <property type="match status" value="1"/>
</dbReference>
<evidence type="ECO:0000313" key="8">
    <source>
        <dbReference type="EMBL" id="ADI16734.1"/>
    </source>
</evidence>
<dbReference type="CDD" id="cd16030">
    <property type="entry name" value="iduronate-2-sulfatase"/>
    <property type="match status" value="1"/>
</dbReference>
<dbReference type="EMBL" id="GU474845">
    <property type="protein sequence ID" value="ADI16734.1"/>
    <property type="molecule type" value="Genomic_DNA"/>
</dbReference>
<evidence type="ECO:0000256" key="1">
    <source>
        <dbReference type="ARBA" id="ARBA00001913"/>
    </source>
</evidence>